<dbReference type="FunFam" id="2.90.10.30:FF:000001">
    <property type="entry name" value="Serine/threonine-protein kinase"/>
    <property type="match status" value="1"/>
</dbReference>
<feature type="chain" id="PRO_5001821878" description="Receptor-like serine/threonine-protein kinase" evidence="22">
    <location>
        <begin position="25"/>
        <end position="836"/>
    </location>
</feature>
<dbReference type="FunFam" id="1.10.510.10:FF:000237">
    <property type="entry name" value="G-type lectin S-receptor-like serine/threonine-protein kinase"/>
    <property type="match status" value="1"/>
</dbReference>
<dbReference type="GO" id="GO:0016020">
    <property type="term" value="C:membrane"/>
    <property type="evidence" value="ECO:0007669"/>
    <property type="project" value="UniProtKB-SubCell"/>
</dbReference>
<keyword evidence="11 21" id="KW-1133">Transmembrane helix</keyword>
<evidence type="ECO:0000256" key="6">
    <source>
        <dbReference type="ARBA" id="ARBA00022729"/>
    </source>
</evidence>
<keyword evidence="15" id="KW-0325">Glycoprotein</keyword>
<dbReference type="InterPro" id="IPR000719">
    <property type="entry name" value="Prot_kinase_dom"/>
</dbReference>
<keyword evidence="10 18" id="KW-0067">ATP-binding</keyword>
<evidence type="ECO:0000256" key="12">
    <source>
        <dbReference type="ARBA" id="ARBA00023136"/>
    </source>
</evidence>
<dbReference type="Pfam" id="PF08276">
    <property type="entry name" value="PAN_2"/>
    <property type="match status" value="1"/>
</dbReference>
<feature type="compositionally biased region" description="Polar residues" evidence="20">
    <location>
        <begin position="816"/>
        <end position="836"/>
    </location>
</feature>
<evidence type="ECO:0000256" key="3">
    <source>
        <dbReference type="ARBA" id="ARBA00022536"/>
    </source>
</evidence>
<evidence type="ECO:0000256" key="13">
    <source>
        <dbReference type="ARBA" id="ARBA00023157"/>
    </source>
</evidence>
<evidence type="ECO:0000256" key="11">
    <source>
        <dbReference type="ARBA" id="ARBA00022989"/>
    </source>
</evidence>
<keyword evidence="2 18" id="KW-0723">Serine/threonine-protein kinase</keyword>
<dbReference type="EC" id="2.7.11.1" evidence="18"/>
<dbReference type="AlphaFoldDB" id="A0A087GDA2"/>
<dbReference type="OrthoDB" id="5857966at2759"/>
<dbReference type="eggNOG" id="ENOG502QQEW">
    <property type="taxonomic scope" value="Eukaryota"/>
</dbReference>
<dbReference type="SUPFAM" id="SSF56112">
    <property type="entry name" value="Protein kinase-like (PK-like)"/>
    <property type="match status" value="1"/>
</dbReference>
<evidence type="ECO:0000256" key="8">
    <source>
        <dbReference type="ARBA" id="ARBA00022741"/>
    </source>
</evidence>
<comment type="catalytic activity">
    <reaction evidence="16 18">
        <text>L-threonyl-[protein] + ATP = O-phospho-L-threonyl-[protein] + ADP + H(+)</text>
        <dbReference type="Rhea" id="RHEA:46608"/>
        <dbReference type="Rhea" id="RHEA-COMP:11060"/>
        <dbReference type="Rhea" id="RHEA-COMP:11605"/>
        <dbReference type="ChEBI" id="CHEBI:15378"/>
        <dbReference type="ChEBI" id="CHEBI:30013"/>
        <dbReference type="ChEBI" id="CHEBI:30616"/>
        <dbReference type="ChEBI" id="CHEBI:61977"/>
        <dbReference type="ChEBI" id="CHEBI:456216"/>
        <dbReference type="EC" id="2.7.11.1"/>
    </reaction>
</comment>
<keyword evidence="12 21" id="KW-0472">Membrane</keyword>
<feature type="domain" description="Protein kinase" evidence="23">
    <location>
        <begin position="534"/>
        <end position="805"/>
    </location>
</feature>
<keyword evidence="9 18" id="KW-0418">Kinase</keyword>
<dbReference type="InterPro" id="IPR008271">
    <property type="entry name" value="Ser/Thr_kinase_AS"/>
</dbReference>
<dbReference type="InterPro" id="IPR001480">
    <property type="entry name" value="Bulb-type_lectin_dom"/>
</dbReference>
<protein>
    <recommendedName>
        <fullName evidence="18">Receptor-like serine/threonine-protein kinase</fullName>
        <ecNumber evidence="18">2.7.11.1</ecNumber>
    </recommendedName>
</protein>
<dbReference type="Gene3D" id="2.90.10.10">
    <property type="entry name" value="Bulb-type lectin domain"/>
    <property type="match status" value="2"/>
</dbReference>
<dbReference type="Pfam" id="PF01453">
    <property type="entry name" value="B_lectin"/>
    <property type="match status" value="1"/>
</dbReference>
<dbReference type="PANTHER" id="PTHR47976:SF15">
    <property type="entry name" value="G-TYPE LECTIN S-RECEPTOR-LIKE SERINE_THREONINE-PROTEIN KINASE RLK1"/>
    <property type="match status" value="1"/>
</dbReference>
<dbReference type="PROSITE" id="PS50011">
    <property type="entry name" value="PROTEIN_KINASE_DOM"/>
    <property type="match status" value="1"/>
</dbReference>
<dbReference type="PIRSF" id="PIRSF000641">
    <property type="entry name" value="SRK"/>
    <property type="match status" value="1"/>
</dbReference>
<dbReference type="GO" id="GO:0106310">
    <property type="term" value="F:protein serine kinase activity"/>
    <property type="evidence" value="ECO:0007669"/>
    <property type="project" value="RHEA"/>
</dbReference>
<evidence type="ECO:0000256" key="16">
    <source>
        <dbReference type="ARBA" id="ARBA00047899"/>
    </source>
</evidence>
<dbReference type="CDD" id="cd01098">
    <property type="entry name" value="PAN_AP_plant"/>
    <property type="match status" value="1"/>
</dbReference>
<keyword evidence="13" id="KW-1015">Disulfide bond</keyword>
<dbReference type="EMBL" id="CM002876">
    <property type="protein sequence ID" value="KFK27854.1"/>
    <property type="molecule type" value="Genomic_DNA"/>
</dbReference>
<dbReference type="FunFam" id="3.30.200.20:FF:000059">
    <property type="entry name" value="S-receptor-like serine/threonine-protein kinase"/>
    <property type="match status" value="1"/>
</dbReference>
<dbReference type="OMA" id="FMQGCEA"/>
<evidence type="ECO:0000256" key="21">
    <source>
        <dbReference type="SAM" id="Phobius"/>
    </source>
</evidence>
<evidence type="ECO:0000256" key="22">
    <source>
        <dbReference type="SAM" id="SignalP"/>
    </source>
</evidence>
<keyword evidence="8 18" id="KW-0547">Nucleotide-binding</keyword>
<dbReference type="Proteomes" id="UP000029120">
    <property type="component" value="Chromosome 8"/>
</dbReference>
<evidence type="ECO:0000313" key="26">
    <source>
        <dbReference type="Proteomes" id="UP000029120"/>
    </source>
</evidence>
<dbReference type="Pfam" id="PF00069">
    <property type="entry name" value="Pkinase"/>
    <property type="match status" value="1"/>
</dbReference>
<evidence type="ECO:0000259" key="23">
    <source>
        <dbReference type="PROSITE" id="PS50011"/>
    </source>
</evidence>
<comment type="catalytic activity">
    <reaction evidence="17 18">
        <text>L-seryl-[protein] + ATP = O-phospho-L-seryl-[protein] + ADP + H(+)</text>
        <dbReference type="Rhea" id="RHEA:17989"/>
        <dbReference type="Rhea" id="RHEA-COMP:9863"/>
        <dbReference type="Rhea" id="RHEA-COMP:11604"/>
        <dbReference type="ChEBI" id="CHEBI:15378"/>
        <dbReference type="ChEBI" id="CHEBI:29999"/>
        <dbReference type="ChEBI" id="CHEBI:30616"/>
        <dbReference type="ChEBI" id="CHEBI:83421"/>
        <dbReference type="ChEBI" id="CHEBI:456216"/>
        <dbReference type="EC" id="2.7.11.1"/>
    </reaction>
</comment>
<dbReference type="InterPro" id="IPR036426">
    <property type="entry name" value="Bulb-type_lectin_dom_sf"/>
</dbReference>
<dbReference type="InterPro" id="IPR011009">
    <property type="entry name" value="Kinase-like_dom_sf"/>
</dbReference>
<dbReference type="PANTHER" id="PTHR47976">
    <property type="entry name" value="G-TYPE LECTIN S-RECEPTOR-LIKE SERINE/THREONINE-PROTEIN KINASE SD2-5"/>
    <property type="match status" value="1"/>
</dbReference>
<keyword evidence="6 22" id="KW-0732">Signal</keyword>
<keyword evidence="3" id="KW-0245">EGF-like domain</keyword>
<dbReference type="GO" id="GO:0005524">
    <property type="term" value="F:ATP binding"/>
    <property type="evidence" value="ECO:0007669"/>
    <property type="project" value="UniProtKB-UniRule"/>
</dbReference>
<dbReference type="InterPro" id="IPR003609">
    <property type="entry name" value="Pan_app"/>
</dbReference>
<feature type="region of interest" description="Disordered" evidence="20">
    <location>
        <begin position="815"/>
        <end position="836"/>
    </location>
</feature>
<evidence type="ECO:0000256" key="9">
    <source>
        <dbReference type="ARBA" id="ARBA00022777"/>
    </source>
</evidence>
<feature type="binding site" evidence="19">
    <location>
        <position position="567"/>
    </location>
    <ligand>
        <name>ATP</name>
        <dbReference type="ChEBI" id="CHEBI:30616"/>
    </ligand>
</feature>
<evidence type="ECO:0000256" key="20">
    <source>
        <dbReference type="SAM" id="MobiDB-lite"/>
    </source>
</evidence>
<evidence type="ECO:0000256" key="5">
    <source>
        <dbReference type="ARBA" id="ARBA00022692"/>
    </source>
</evidence>
<dbReference type="FunFam" id="2.90.10.10:FF:000013">
    <property type="entry name" value="G-type lectin S-receptor-like serine/threonine-protein kinase LECRK1"/>
    <property type="match status" value="1"/>
</dbReference>
<dbReference type="PROSITE" id="PS00107">
    <property type="entry name" value="PROTEIN_KINASE_ATP"/>
    <property type="match status" value="1"/>
</dbReference>
<evidence type="ECO:0000256" key="10">
    <source>
        <dbReference type="ARBA" id="ARBA00022840"/>
    </source>
</evidence>
<organism evidence="25 26">
    <name type="scientific">Arabis alpina</name>
    <name type="common">Alpine rock-cress</name>
    <dbReference type="NCBI Taxonomy" id="50452"/>
    <lineage>
        <taxon>Eukaryota</taxon>
        <taxon>Viridiplantae</taxon>
        <taxon>Streptophyta</taxon>
        <taxon>Embryophyta</taxon>
        <taxon>Tracheophyta</taxon>
        <taxon>Spermatophyta</taxon>
        <taxon>Magnoliopsida</taxon>
        <taxon>eudicotyledons</taxon>
        <taxon>Gunneridae</taxon>
        <taxon>Pentapetalae</taxon>
        <taxon>rosids</taxon>
        <taxon>malvids</taxon>
        <taxon>Brassicales</taxon>
        <taxon>Brassicaceae</taxon>
        <taxon>Arabideae</taxon>
        <taxon>Arabis</taxon>
    </lineage>
</organism>
<evidence type="ECO:0000256" key="7">
    <source>
        <dbReference type="ARBA" id="ARBA00022734"/>
    </source>
</evidence>
<dbReference type="PROSITE" id="PS00108">
    <property type="entry name" value="PROTEIN_KINASE_ST"/>
    <property type="match status" value="1"/>
</dbReference>
<evidence type="ECO:0000256" key="18">
    <source>
        <dbReference type="PIRNR" id="PIRNR000641"/>
    </source>
</evidence>
<feature type="domain" description="Bulb-type lectin" evidence="24">
    <location>
        <begin position="37"/>
        <end position="157"/>
    </location>
</feature>
<gene>
    <name evidence="25" type="ordered locus">AALP_Aa8g438100</name>
</gene>
<dbReference type="InterPro" id="IPR051343">
    <property type="entry name" value="G-type_lectin_kinases/EP1-like"/>
</dbReference>
<keyword evidence="14" id="KW-0675">Receptor</keyword>
<feature type="signal peptide" evidence="22">
    <location>
        <begin position="1"/>
        <end position="24"/>
    </location>
</feature>
<dbReference type="SMART" id="SM00108">
    <property type="entry name" value="B_lectin"/>
    <property type="match status" value="1"/>
</dbReference>
<evidence type="ECO:0000256" key="15">
    <source>
        <dbReference type="ARBA" id="ARBA00023180"/>
    </source>
</evidence>
<dbReference type="PROSITE" id="PS50927">
    <property type="entry name" value="BULB_LECTIN"/>
    <property type="match status" value="1"/>
</dbReference>
<keyword evidence="26" id="KW-1185">Reference proteome</keyword>
<evidence type="ECO:0000313" key="25">
    <source>
        <dbReference type="EMBL" id="KFK27854.1"/>
    </source>
</evidence>
<dbReference type="InterPro" id="IPR017441">
    <property type="entry name" value="Protein_kinase_ATP_BS"/>
</dbReference>
<proteinExistence type="inferred from homology"/>
<accession>A0A087GDA2</accession>
<dbReference type="InterPro" id="IPR024171">
    <property type="entry name" value="SRK-like_kinase"/>
</dbReference>
<dbReference type="Gramene" id="KFK27854">
    <property type="protein sequence ID" value="KFK27854"/>
    <property type="gene ID" value="AALP_AA8G438100"/>
</dbReference>
<keyword evidence="5 21" id="KW-0812">Transmembrane</keyword>
<comment type="subcellular location">
    <subcellularLocation>
        <location evidence="1">Membrane</location>
        <topology evidence="1">Single-pass type I membrane protein</topology>
    </subcellularLocation>
</comment>
<comment type="similarity">
    <text evidence="18">Belongs to the protein kinase superfamily. Ser/Thr protein kinase family.</text>
</comment>
<dbReference type="GO" id="GO:0030246">
    <property type="term" value="F:carbohydrate binding"/>
    <property type="evidence" value="ECO:0007669"/>
    <property type="project" value="UniProtKB-KW"/>
</dbReference>
<feature type="transmembrane region" description="Helical" evidence="21">
    <location>
        <begin position="467"/>
        <end position="490"/>
    </location>
</feature>
<dbReference type="SUPFAM" id="SSF51110">
    <property type="entry name" value="alpha-D-mannose-specific plant lectins"/>
    <property type="match status" value="1"/>
</dbReference>
<dbReference type="Gene3D" id="1.10.510.10">
    <property type="entry name" value="Transferase(Phosphotransferase) domain 1"/>
    <property type="match status" value="1"/>
</dbReference>
<name>A0A087GDA2_ARAAL</name>
<sequence>MRLLLFSIIHLCLLLQLQTLIVSSQIIVNGSVPVGRSLIASESQQFSSSWLSPSGHFAFGFRKIQPNDGFTLSIWFDKIPDKTIVWHAQVNTTTGLVPDGSKVTLTAGRGLVLTHPRGQQLWRSLLPPGTVSRGRITDDGNFALLGEDSETELWSSFANPTDTLLPTQSIEVGGNLSSHRTETNFTKGRFRLRLGDDGDLQLLVLNSKSLAETDEYFSYYASDTKAPLSPGIRLVFNQSGYMYVLQSNDSRSYIKGNEVPVSSGDYYHRAVLHFDGLFAQYYHPKGQGNSGWTLAWSEPENICDRSAADVLNIACGFNSICNLGNNKRPKCQCPERFSLVDSSDEYGDCKPDFKMETCGPEDNNTTNESADVNLYEFIRLDRTNFPKTDYARYANYDEELCKASCLSDCFCAAAIFGSRRDQVCWKKKFPLSFGQRSSNGDSDTFIKVLKRPTKVPITEKKGKNRDWLIIGCSVLLGTSAFGNFIFVALYRKKKKSMKKKPNQSREIGAATATANAMELNLRVFTHKELVAATGDFMEELGRGTFGIVYKGFLKVTRDSEVTVAVKKLDSVAQDNEKEFKNEVKVIGQTHHKNLVRLIGFCNEGQSRLIVYEYLPHGTLADYLFRRPRPSWEDRRRIAVGIARGILYLHEECSEQIIHCDIKPHNILLDENYCPRISDFGLAKLLMMNQTHTLTNIRGTKGYVAAEWFRNSPITSKVDVYSYGVMLLETVCCKKAVDFEDNVILIDWAYDCFRQGRLDDLIEDDLEAIDDIETVEKYVKIAIWCIQEEPGMRPKMRIVTQMLEGVAQVHDPPNPSPYSSTFTCDDQSLSSGPMSLV</sequence>
<reference evidence="26" key="1">
    <citation type="journal article" date="2015" name="Nat. Plants">
        <title>Genome expansion of Arabis alpina linked with retrotransposition and reduced symmetric DNA methylation.</title>
        <authorList>
            <person name="Willing E.M."/>
            <person name="Rawat V."/>
            <person name="Mandakova T."/>
            <person name="Maumus F."/>
            <person name="James G.V."/>
            <person name="Nordstroem K.J."/>
            <person name="Becker C."/>
            <person name="Warthmann N."/>
            <person name="Chica C."/>
            <person name="Szarzynska B."/>
            <person name="Zytnicki M."/>
            <person name="Albani M.C."/>
            <person name="Kiefer C."/>
            <person name="Bergonzi S."/>
            <person name="Castaings L."/>
            <person name="Mateos J.L."/>
            <person name="Berns M.C."/>
            <person name="Bujdoso N."/>
            <person name="Piofczyk T."/>
            <person name="de Lorenzo L."/>
            <person name="Barrero-Sicilia C."/>
            <person name="Mateos I."/>
            <person name="Piednoel M."/>
            <person name="Hagmann J."/>
            <person name="Chen-Min-Tao R."/>
            <person name="Iglesias-Fernandez R."/>
            <person name="Schuster S.C."/>
            <person name="Alonso-Blanco C."/>
            <person name="Roudier F."/>
            <person name="Carbonero P."/>
            <person name="Paz-Ares J."/>
            <person name="Davis S.J."/>
            <person name="Pecinka A."/>
            <person name="Quesneville H."/>
            <person name="Colot V."/>
            <person name="Lysak M.A."/>
            <person name="Weigel D."/>
            <person name="Coupland G."/>
            <person name="Schneeberger K."/>
        </authorList>
    </citation>
    <scope>NUCLEOTIDE SEQUENCE [LARGE SCALE GENOMIC DNA]</scope>
    <source>
        <strain evidence="26">cv. Pajares</strain>
    </source>
</reference>
<evidence type="ECO:0000256" key="4">
    <source>
        <dbReference type="ARBA" id="ARBA00022679"/>
    </source>
</evidence>
<evidence type="ECO:0000256" key="2">
    <source>
        <dbReference type="ARBA" id="ARBA00022527"/>
    </source>
</evidence>
<keyword evidence="7" id="KW-0430">Lectin</keyword>
<evidence type="ECO:0000256" key="17">
    <source>
        <dbReference type="ARBA" id="ARBA00048679"/>
    </source>
</evidence>
<evidence type="ECO:0000256" key="1">
    <source>
        <dbReference type="ARBA" id="ARBA00004479"/>
    </source>
</evidence>
<evidence type="ECO:0000256" key="19">
    <source>
        <dbReference type="PROSITE-ProRule" id="PRU10141"/>
    </source>
</evidence>
<dbReference type="GO" id="GO:0004674">
    <property type="term" value="F:protein serine/threonine kinase activity"/>
    <property type="evidence" value="ECO:0007669"/>
    <property type="project" value="UniProtKB-KW"/>
</dbReference>
<keyword evidence="4 18" id="KW-0808">Transferase</keyword>
<dbReference type="SMART" id="SM00220">
    <property type="entry name" value="S_TKc"/>
    <property type="match status" value="1"/>
</dbReference>
<evidence type="ECO:0000256" key="14">
    <source>
        <dbReference type="ARBA" id="ARBA00023170"/>
    </source>
</evidence>
<dbReference type="Gene3D" id="3.30.200.20">
    <property type="entry name" value="Phosphorylase Kinase, domain 1"/>
    <property type="match status" value="1"/>
</dbReference>
<evidence type="ECO:0000259" key="24">
    <source>
        <dbReference type="PROSITE" id="PS50927"/>
    </source>
</evidence>